<dbReference type="SMART" id="SM00028">
    <property type="entry name" value="TPR"/>
    <property type="match status" value="6"/>
</dbReference>
<keyword evidence="3" id="KW-1185">Reference proteome</keyword>
<name>A0A2K8L6T5_9PROT</name>
<dbReference type="Pfam" id="PF13181">
    <property type="entry name" value="TPR_8"/>
    <property type="match status" value="1"/>
</dbReference>
<evidence type="ECO:0000256" key="1">
    <source>
        <dbReference type="ARBA" id="ARBA00022679"/>
    </source>
</evidence>
<dbReference type="SUPFAM" id="SSF52540">
    <property type="entry name" value="P-loop containing nucleoside triphosphate hydrolases"/>
    <property type="match status" value="1"/>
</dbReference>
<proteinExistence type="predicted"/>
<accession>A0A2K8L6T5</accession>
<dbReference type="PANTHER" id="PTHR12788">
    <property type="entry name" value="PROTEIN-TYROSINE SULFOTRANSFERASE 2"/>
    <property type="match status" value="1"/>
</dbReference>
<organism evidence="2 3">
    <name type="scientific">Mariprofundus ferrinatatus</name>
    <dbReference type="NCBI Taxonomy" id="1921087"/>
    <lineage>
        <taxon>Bacteria</taxon>
        <taxon>Pseudomonadati</taxon>
        <taxon>Pseudomonadota</taxon>
        <taxon>Candidatius Mariprofundia</taxon>
        <taxon>Mariprofundales</taxon>
        <taxon>Mariprofundaceae</taxon>
        <taxon>Mariprofundus</taxon>
    </lineage>
</organism>
<keyword evidence="1" id="KW-0808">Transferase</keyword>
<dbReference type="OrthoDB" id="9815894at2"/>
<dbReference type="Proteomes" id="UP000231637">
    <property type="component" value="Chromosome"/>
</dbReference>
<gene>
    <name evidence="2" type="ORF">Ga0123462_2186</name>
</gene>
<protein>
    <submittedName>
        <fullName evidence="2">Tetratricopeptide (TPR) repeat</fullName>
    </submittedName>
</protein>
<evidence type="ECO:0000313" key="3">
    <source>
        <dbReference type="Proteomes" id="UP000231637"/>
    </source>
</evidence>
<dbReference type="AlphaFoldDB" id="A0A2K8L6T5"/>
<dbReference type="SUPFAM" id="SSF48452">
    <property type="entry name" value="TPR-like"/>
    <property type="match status" value="1"/>
</dbReference>
<dbReference type="Gene3D" id="3.40.50.300">
    <property type="entry name" value="P-loop containing nucleotide triphosphate hydrolases"/>
    <property type="match status" value="1"/>
</dbReference>
<dbReference type="PANTHER" id="PTHR12788:SF10">
    <property type="entry name" value="PROTEIN-TYROSINE SULFOTRANSFERASE"/>
    <property type="match status" value="1"/>
</dbReference>
<dbReference type="Pfam" id="PF14559">
    <property type="entry name" value="TPR_19"/>
    <property type="match status" value="2"/>
</dbReference>
<dbReference type="RefSeq" id="WP_100266304.1">
    <property type="nucleotide sequence ID" value="NZ_CP018800.1"/>
</dbReference>
<dbReference type="InterPro" id="IPR011990">
    <property type="entry name" value="TPR-like_helical_dom_sf"/>
</dbReference>
<dbReference type="GO" id="GO:0008476">
    <property type="term" value="F:protein-tyrosine sulfotransferase activity"/>
    <property type="evidence" value="ECO:0007669"/>
    <property type="project" value="InterPro"/>
</dbReference>
<dbReference type="InterPro" id="IPR027417">
    <property type="entry name" value="P-loop_NTPase"/>
</dbReference>
<dbReference type="Gene3D" id="1.25.40.10">
    <property type="entry name" value="Tetratricopeptide repeat domain"/>
    <property type="match status" value="2"/>
</dbReference>
<dbReference type="InterPro" id="IPR026634">
    <property type="entry name" value="TPST-like"/>
</dbReference>
<sequence>MTQKLSNNKKRRLNEFAEQAWAYASKGKFAAALNICDKADSLFENFPEIVYVRGMSAAMQGDYPSASTWLEQASKAMPKNLSLMVNLANALLFSNREEEAVPLYAHILENDPQLFEKANGYGAYAIALSELGEYNRAMQFFDEAIKRIQSGDLELIKKAAHICHVRRNSDKAISLLEKARSSHPENYSIPFQMALLLMQWNRHDEARALLRETLRIHPGHIGALSLLVASGEYEERQADITRLQTIYEQAEPDSNDRLIGAYALGDEADRSGEYSAAFNYWSEGNRMRRAQVAYHDAEQERLFKAAIAPFSAERFTHAACKGASDAAPIFIVGMPRCGSSLLERALSLHPDLTDAGEIGALQQSIAGRMRKPSTGLIMERLESLDDAGFLEVGTEYARRLAEEHNIDGRAIDKSLGNFGLIGAITKALPNARIIHLARDPMASCLSMFQAHFTAGVNYSFDLDELGRHYNRYLKAMQHWRDVLPSGVMLEVHYEELVSNTESELHRVLEFCNVEWNDACLQTHKAGGSVSTASVFQVRKPIHQKSIARWKHYEAQLAPLKKHLTQ</sequence>
<dbReference type="KEGG" id="mfn:Ga0123462_2186"/>
<reference evidence="2 3" key="1">
    <citation type="submission" date="2016-12" db="EMBL/GenBank/DDBJ databases">
        <title>Isolation and genomic insights into novel planktonic Zetaproteobacteria from stratified waters of the Chesapeake Bay.</title>
        <authorList>
            <person name="McAllister S.M."/>
            <person name="Kato S."/>
            <person name="Chan C.S."/>
            <person name="Chiu B.K."/>
            <person name="Field E.K."/>
        </authorList>
    </citation>
    <scope>NUCLEOTIDE SEQUENCE [LARGE SCALE GENOMIC DNA]</scope>
    <source>
        <strain evidence="2 3">CP-8</strain>
    </source>
</reference>
<dbReference type="InterPro" id="IPR019734">
    <property type="entry name" value="TPR_rpt"/>
</dbReference>
<dbReference type="EMBL" id="CP018800">
    <property type="protein sequence ID" value="ATX83020.1"/>
    <property type="molecule type" value="Genomic_DNA"/>
</dbReference>
<dbReference type="Pfam" id="PF13469">
    <property type="entry name" value="Sulfotransfer_3"/>
    <property type="match status" value="1"/>
</dbReference>
<evidence type="ECO:0000313" key="2">
    <source>
        <dbReference type="EMBL" id="ATX83020.1"/>
    </source>
</evidence>